<proteinExistence type="predicted"/>
<evidence type="ECO:0000256" key="1">
    <source>
        <dbReference type="SAM" id="MobiDB-lite"/>
    </source>
</evidence>
<dbReference type="AlphaFoldDB" id="A0A7D6BFJ2"/>
<protein>
    <submittedName>
        <fullName evidence="2">Uncharacterized protein</fullName>
    </submittedName>
</protein>
<accession>A0A7D6BFJ2</accession>
<reference evidence="3" key="1">
    <citation type="submission" date="2020-07" db="EMBL/GenBank/DDBJ databases">
        <title>Metabolic diversity and evolutionary history of the archaeal phylum ###Micrarchaeota### uncovered from a freshwater lake metagenome.</title>
        <authorList>
            <person name="Kadnikov V.V."/>
            <person name="Savvichev A.S."/>
            <person name="Mardanov A.V."/>
            <person name="Beletsky A.V."/>
            <person name="Chupakov A.V."/>
            <person name="Kokryatskaya N.M."/>
            <person name="Pimenov N.V."/>
            <person name="Ravin N.V."/>
        </authorList>
    </citation>
    <scope>NUCLEOTIDE SEQUENCE [LARGE SCALE GENOMIC DNA]</scope>
</reference>
<gene>
    <name evidence="2" type="ORF">Sv326_0625</name>
</gene>
<evidence type="ECO:0000313" key="3">
    <source>
        <dbReference type="Proteomes" id="UP000510821"/>
    </source>
</evidence>
<feature type="region of interest" description="Disordered" evidence="1">
    <location>
        <begin position="14"/>
        <end position="39"/>
    </location>
</feature>
<organism evidence="2 3">
    <name type="scientific">Fermentimicrarchaeum limneticum</name>
    <dbReference type="NCBI Taxonomy" id="2795018"/>
    <lineage>
        <taxon>Archaea</taxon>
        <taxon>Candidatus Micrarchaeota</taxon>
        <taxon>Candidatus Fermentimicrarchaeales</taxon>
        <taxon>Candidatus Fermentimicrarchaeaceae</taxon>
        <taxon>Candidatus Fermentimicrarchaeum</taxon>
    </lineage>
</organism>
<sequence length="39" mass="4692">MKKQVVIWECIFKAEQNDKTGEDEEEDAEEEEDEEEEDD</sequence>
<evidence type="ECO:0000313" key="2">
    <source>
        <dbReference type="EMBL" id="QLJ52800.1"/>
    </source>
</evidence>
<dbReference type="EMBL" id="CP058998">
    <property type="protein sequence ID" value="QLJ52800.1"/>
    <property type="molecule type" value="Genomic_DNA"/>
</dbReference>
<dbReference type="Proteomes" id="UP000510821">
    <property type="component" value="Chromosome"/>
</dbReference>
<dbReference type="KEGG" id="flt:Sv326_0625"/>
<feature type="compositionally biased region" description="Acidic residues" evidence="1">
    <location>
        <begin position="21"/>
        <end position="39"/>
    </location>
</feature>
<name>A0A7D6BFJ2_FERL1</name>